<protein>
    <submittedName>
        <fullName evidence="2">Bm10333</fullName>
    </submittedName>
</protein>
<reference evidence="2" key="1">
    <citation type="journal article" date="2007" name="Science">
        <title>Draft genome of the filarial nematode parasite Brugia malayi.</title>
        <authorList>
            <person name="Ghedin E."/>
            <person name="Wang S."/>
            <person name="Spiro D."/>
            <person name="Caler E."/>
            <person name="Zhao Q."/>
            <person name="Crabtree J."/>
            <person name="Allen J.E."/>
            <person name="Delcher A.L."/>
            <person name="Guiliano D.B."/>
            <person name="Miranda-Saavedra D."/>
            <person name="Angiuoli S.V."/>
            <person name="Creasy T."/>
            <person name="Amedeo P."/>
            <person name="Haas B."/>
            <person name="El-Sayed N.M."/>
            <person name="Wortman J.R."/>
            <person name="Feldblyum T."/>
            <person name="Tallon L."/>
            <person name="Schatz M."/>
            <person name="Shumway M."/>
            <person name="Koo H."/>
            <person name="Salzberg S.L."/>
            <person name="Schobel S."/>
            <person name="Pertea M."/>
            <person name="Pop M."/>
            <person name="White O."/>
            <person name="Barton G.J."/>
            <person name="Carlow C.K."/>
            <person name="Crawford M.J."/>
            <person name="Daub J."/>
            <person name="Dimmic M.W."/>
            <person name="Estes C.F."/>
            <person name="Foster J.M."/>
            <person name="Ganatra M."/>
            <person name="Gregory W.F."/>
            <person name="Johnson N.M."/>
            <person name="Jin J."/>
            <person name="Komuniecki R."/>
            <person name="Korf I."/>
            <person name="Kumar S."/>
            <person name="Laney S."/>
            <person name="Li B.W."/>
            <person name="Li W."/>
            <person name="Lindblom T.H."/>
            <person name="Lustigman S."/>
            <person name="Ma D."/>
            <person name="Maina C.V."/>
            <person name="Martin D.M."/>
            <person name="McCarter J.P."/>
            <person name="McReynolds L."/>
            <person name="Mitreva M."/>
            <person name="Nutman T.B."/>
            <person name="Parkinson J."/>
            <person name="Peregrin-Alvarez J.M."/>
            <person name="Poole C."/>
            <person name="Ren Q."/>
            <person name="Saunders L."/>
            <person name="Sluder A.E."/>
            <person name="Smith K."/>
            <person name="Stanke M."/>
            <person name="Unnasch T.R."/>
            <person name="Ware J."/>
            <person name="Wei A.D."/>
            <person name="Weil G."/>
            <person name="Williams D.J."/>
            <person name="Zhang Y."/>
            <person name="Williams S.A."/>
            <person name="Fraser-Liggett C."/>
            <person name="Slatko B."/>
            <person name="Blaxter M.L."/>
            <person name="Scott A.L."/>
        </authorList>
    </citation>
    <scope>NUCLEOTIDE SEQUENCE</scope>
    <source>
        <strain evidence="2">FR3</strain>
    </source>
</reference>
<gene>
    <name evidence="2" type="ORF">Bm10333</name>
    <name evidence="2" type="ORF">BM_Bm10333</name>
</gene>
<evidence type="ECO:0000313" key="2">
    <source>
        <dbReference type="EMBL" id="CDP97608.1"/>
    </source>
</evidence>
<evidence type="ECO:0000256" key="1">
    <source>
        <dbReference type="SAM" id="MobiDB-lite"/>
    </source>
</evidence>
<name>A0A0K0IMW5_BRUMA</name>
<sequence>MLLEVIVVAEYDIAVFVVPDVLADDDDDDVDDGDGDGDDGDNDGDGGNEIIDDVLAFRELRLCMCEQFSAIISSFSSPSLSLSCKCCSISIRRSATKRSFTSILRDVCKHICK</sequence>
<proteinExistence type="predicted"/>
<dbReference type="EMBL" id="LN856988">
    <property type="protein sequence ID" value="CDP97608.1"/>
    <property type="molecule type" value="Genomic_DNA"/>
</dbReference>
<organism evidence="2">
    <name type="scientific">Brugia malayi</name>
    <name type="common">Filarial nematode worm</name>
    <dbReference type="NCBI Taxonomy" id="6279"/>
    <lineage>
        <taxon>Eukaryota</taxon>
        <taxon>Metazoa</taxon>
        <taxon>Ecdysozoa</taxon>
        <taxon>Nematoda</taxon>
        <taxon>Chromadorea</taxon>
        <taxon>Rhabditida</taxon>
        <taxon>Spirurina</taxon>
        <taxon>Spiruromorpha</taxon>
        <taxon>Filarioidea</taxon>
        <taxon>Onchocercidae</taxon>
        <taxon>Brugia</taxon>
    </lineage>
</organism>
<dbReference type="AlphaFoldDB" id="A0A0K0IMW5"/>
<feature type="region of interest" description="Disordered" evidence="1">
    <location>
        <begin position="23"/>
        <end position="48"/>
    </location>
</feature>
<accession>A0A0K0IMW5</accession>
<reference evidence="2" key="2">
    <citation type="submission" date="2012-12" db="EMBL/GenBank/DDBJ databases">
        <authorList>
            <person name="Gao Y.W."/>
            <person name="Fan S.T."/>
            <person name="Sun H.T."/>
            <person name="Wang Z."/>
            <person name="Gao X.L."/>
            <person name="Li Y.G."/>
            <person name="Wang T.C."/>
            <person name="Zhang K."/>
            <person name="Xu W.W."/>
            <person name="Yu Z.J."/>
            <person name="Xia X.Z."/>
        </authorList>
    </citation>
    <scope>NUCLEOTIDE SEQUENCE</scope>
    <source>
        <strain evidence="2">FR3</strain>
    </source>
</reference>